<gene>
    <name evidence="2" type="ORF">NIES30_19605</name>
</gene>
<feature type="transmembrane region" description="Helical" evidence="1">
    <location>
        <begin position="71"/>
        <end position="92"/>
    </location>
</feature>
<dbReference type="GO" id="GO:0016020">
    <property type="term" value="C:membrane"/>
    <property type="evidence" value="ECO:0007669"/>
    <property type="project" value="TreeGrafter"/>
</dbReference>
<dbReference type="Pfam" id="PF13301">
    <property type="entry name" value="DUF4079"/>
    <property type="match status" value="1"/>
</dbReference>
<comment type="caution">
    <text evidence="2">The sequence shown here is derived from an EMBL/GenBank/DDBJ whole genome shotgun (WGS) entry which is preliminary data.</text>
</comment>
<feature type="transmembrane region" description="Helical" evidence="1">
    <location>
        <begin position="104"/>
        <end position="125"/>
    </location>
</feature>
<dbReference type="Gene3D" id="1.20.120.1770">
    <property type="match status" value="1"/>
</dbReference>
<keyword evidence="3" id="KW-1185">Reference proteome</keyword>
<sequence>MVSSIRGLLQPIADFFAGFGTPEPIVHWGHPAMMGIVIFVMGSFTAYMGWKGRIGDDDAMKKAENRHTHKRLALWMFTFISLGYTGGVLSLVMQEKDIFQSPHFWTGSLVIALLAINGAISITKFGGGKDSLRTAHAYLGSFALAVMFVHAFLGLRLGLSI</sequence>
<keyword evidence="1" id="KW-0472">Membrane</keyword>
<dbReference type="PANTHER" id="PTHR36738">
    <property type="entry name" value="EXPRESSED PROTEIN"/>
    <property type="match status" value="1"/>
</dbReference>
<reference evidence="2 3" key="1">
    <citation type="submission" date="2016-11" db="EMBL/GenBank/DDBJ databases">
        <title>Draft Genome Sequences of Nine Cyanobacterial Strains from Diverse Habitats.</title>
        <authorList>
            <person name="Zhu T."/>
            <person name="Hou S."/>
            <person name="Lu X."/>
            <person name="Hess W.R."/>
        </authorList>
    </citation>
    <scope>NUCLEOTIDE SEQUENCE [LARGE SCALE GENOMIC DNA]</scope>
    <source>
        <strain evidence="2 3">NIES-30</strain>
    </source>
</reference>
<protein>
    <recommendedName>
        <fullName evidence="4">DUF4079 domain-containing protein</fullName>
    </recommendedName>
</protein>
<keyword evidence="1" id="KW-1133">Transmembrane helix</keyword>
<dbReference type="STRING" id="549789.NIES30_19605"/>
<proteinExistence type="predicted"/>
<feature type="transmembrane region" description="Helical" evidence="1">
    <location>
        <begin position="137"/>
        <end position="159"/>
    </location>
</feature>
<dbReference type="PANTHER" id="PTHR36738:SF1">
    <property type="entry name" value="EXPRESSED PROTEIN"/>
    <property type="match status" value="1"/>
</dbReference>
<dbReference type="RefSeq" id="WP_073610144.1">
    <property type="nucleotide sequence ID" value="NZ_MRCG01000017.1"/>
</dbReference>
<feature type="transmembrane region" description="Helical" evidence="1">
    <location>
        <begin position="32"/>
        <end position="50"/>
    </location>
</feature>
<accession>A0A1U7J0N1</accession>
<name>A0A1U7J0N1_9CYAN</name>
<dbReference type="AlphaFoldDB" id="A0A1U7J0N1"/>
<dbReference type="Proteomes" id="UP000185557">
    <property type="component" value="Unassembled WGS sequence"/>
</dbReference>
<evidence type="ECO:0000313" key="2">
    <source>
        <dbReference type="EMBL" id="OKH45336.1"/>
    </source>
</evidence>
<dbReference type="OrthoDB" id="530812at2"/>
<evidence type="ECO:0000313" key="3">
    <source>
        <dbReference type="Proteomes" id="UP000185557"/>
    </source>
</evidence>
<keyword evidence="1" id="KW-0812">Transmembrane</keyword>
<dbReference type="EMBL" id="MRCG01000017">
    <property type="protein sequence ID" value="OKH45336.1"/>
    <property type="molecule type" value="Genomic_DNA"/>
</dbReference>
<evidence type="ECO:0008006" key="4">
    <source>
        <dbReference type="Google" id="ProtNLM"/>
    </source>
</evidence>
<dbReference type="InterPro" id="IPR025067">
    <property type="entry name" value="DUF4079"/>
</dbReference>
<organism evidence="2 3">
    <name type="scientific">Phormidium tenue NIES-30</name>
    <dbReference type="NCBI Taxonomy" id="549789"/>
    <lineage>
        <taxon>Bacteria</taxon>
        <taxon>Bacillati</taxon>
        <taxon>Cyanobacteriota</taxon>
        <taxon>Cyanophyceae</taxon>
        <taxon>Oscillatoriophycideae</taxon>
        <taxon>Oscillatoriales</taxon>
        <taxon>Oscillatoriaceae</taxon>
        <taxon>Phormidium</taxon>
    </lineage>
</organism>
<evidence type="ECO:0000256" key="1">
    <source>
        <dbReference type="SAM" id="Phobius"/>
    </source>
</evidence>